<keyword evidence="4 10" id="KW-0317">Glutathione biosynthesis</keyword>
<dbReference type="InterPro" id="IPR004215">
    <property type="entry name" value="GSHS_N"/>
</dbReference>
<comment type="cofactor">
    <cofactor evidence="1">
        <name>Mn(2+)</name>
        <dbReference type="ChEBI" id="CHEBI:29035"/>
    </cofactor>
</comment>
<evidence type="ECO:0000256" key="5">
    <source>
        <dbReference type="ARBA" id="ARBA00022723"/>
    </source>
</evidence>
<dbReference type="OrthoDB" id="9785415at2"/>
<dbReference type="AlphaFoldDB" id="A0A420WDF8"/>
<keyword evidence="6 10" id="KW-0547">Nucleotide-binding</keyword>
<dbReference type="InterPro" id="IPR004218">
    <property type="entry name" value="GSHS_ATP-bd"/>
</dbReference>
<evidence type="ECO:0000313" key="13">
    <source>
        <dbReference type="Proteomes" id="UP000282211"/>
    </source>
</evidence>
<feature type="domain" description="ATP-grasp" evidence="11">
    <location>
        <begin position="129"/>
        <end position="314"/>
    </location>
</feature>
<dbReference type="GO" id="GO:0005737">
    <property type="term" value="C:cytoplasm"/>
    <property type="evidence" value="ECO:0007669"/>
    <property type="project" value="TreeGrafter"/>
</dbReference>
<dbReference type="SUPFAM" id="SSF56059">
    <property type="entry name" value="Glutathione synthetase ATP-binding domain-like"/>
    <property type="match status" value="1"/>
</dbReference>
<dbReference type="Proteomes" id="UP000282211">
    <property type="component" value="Unassembled WGS sequence"/>
</dbReference>
<dbReference type="Gene3D" id="3.40.50.20">
    <property type="match status" value="1"/>
</dbReference>
<evidence type="ECO:0000256" key="3">
    <source>
        <dbReference type="ARBA" id="ARBA00022598"/>
    </source>
</evidence>
<dbReference type="Pfam" id="PF02951">
    <property type="entry name" value="GSH-S_N"/>
    <property type="match status" value="1"/>
</dbReference>
<evidence type="ECO:0000256" key="9">
    <source>
        <dbReference type="ARBA" id="ARBA00023211"/>
    </source>
</evidence>
<comment type="similarity">
    <text evidence="10">Belongs to the prokaryotic GSH synthase family.</text>
</comment>
<dbReference type="UniPathway" id="UPA00142">
    <property type="reaction ID" value="UER00210"/>
</dbReference>
<keyword evidence="8" id="KW-0460">Magnesium</keyword>
<gene>
    <name evidence="10" type="primary">gshB</name>
    <name evidence="12" type="ORF">DES40_1796</name>
</gene>
<keyword evidence="3 10" id="KW-0436">Ligase</keyword>
<comment type="catalytic activity">
    <reaction evidence="10">
        <text>gamma-L-glutamyl-L-cysteine + glycine + ATP = glutathione + ADP + phosphate + H(+)</text>
        <dbReference type="Rhea" id="RHEA:13557"/>
        <dbReference type="ChEBI" id="CHEBI:15378"/>
        <dbReference type="ChEBI" id="CHEBI:30616"/>
        <dbReference type="ChEBI" id="CHEBI:43474"/>
        <dbReference type="ChEBI" id="CHEBI:57305"/>
        <dbReference type="ChEBI" id="CHEBI:57925"/>
        <dbReference type="ChEBI" id="CHEBI:58173"/>
        <dbReference type="ChEBI" id="CHEBI:456216"/>
        <dbReference type="EC" id="6.3.2.3"/>
    </reaction>
</comment>
<dbReference type="GO" id="GO:0046872">
    <property type="term" value="F:metal ion binding"/>
    <property type="evidence" value="ECO:0007669"/>
    <property type="project" value="UniProtKB-KW"/>
</dbReference>
<dbReference type="HAMAP" id="MF_00162">
    <property type="entry name" value="GSH_S"/>
    <property type="match status" value="1"/>
</dbReference>
<dbReference type="InterPro" id="IPR013815">
    <property type="entry name" value="ATP_grasp_subdomain_1"/>
</dbReference>
<dbReference type="PANTHER" id="PTHR21621">
    <property type="entry name" value="RIBOSOMAL PROTEIN S6 MODIFICATION PROTEIN"/>
    <property type="match status" value="1"/>
</dbReference>
<evidence type="ECO:0000256" key="7">
    <source>
        <dbReference type="ARBA" id="ARBA00022840"/>
    </source>
</evidence>
<evidence type="ECO:0000313" key="12">
    <source>
        <dbReference type="EMBL" id="RKQ69018.1"/>
    </source>
</evidence>
<keyword evidence="7 10" id="KW-0067">ATP-binding</keyword>
<dbReference type="PROSITE" id="PS50975">
    <property type="entry name" value="ATP_GRASP"/>
    <property type="match status" value="1"/>
</dbReference>
<dbReference type="NCBIfam" id="TIGR01380">
    <property type="entry name" value="glut_syn"/>
    <property type="match status" value="1"/>
</dbReference>
<evidence type="ECO:0000256" key="4">
    <source>
        <dbReference type="ARBA" id="ARBA00022684"/>
    </source>
</evidence>
<dbReference type="NCBIfam" id="NF003573">
    <property type="entry name" value="PRK05246.1"/>
    <property type="match status" value="1"/>
</dbReference>
<dbReference type="InterPro" id="IPR011761">
    <property type="entry name" value="ATP-grasp"/>
</dbReference>
<comment type="pathway">
    <text evidence="10">Sulfur metabolism; glutathione biosynthesis; glutathione from L-cysteine and L-glutamate: step 2/2.</text>
</comment>
<reference evidence="12 13" key="1">
    <citation type="submission" date="2018-10" db="EMBL/GenBank/DDBJ databases">
        <title>Genomic Encyclopedia of Type Strains, Phase IV (KMG-IV): sequencing the most valuable type-strain genomes for metagenomic binning, comparative biology and taxonomic classification.</title>
        <authorList>
            <person name="Goeker M."/>
        </authorList>
    </citation>
    <scope>NUCLEOTIDE SEQUENCE [LARGE SCALE GENOMIC DNA]</scope>
    <source>
        <strain evidence="12 13">DSM 22008</strain>
    </source>
</reference>
<dbReference type="GO" id="GO:0005524">
    <property type="term" value="F:ATP binding"/>
    <property type="evidence" value="ECO:0007669"/>
    <property type="project" value="UniProtKB-UniRule"/>
</dbReference>
<organism evidence="12 13">
    <name type="scientific">Litorimonas taeanensis</name>
    <dbReference type="NCBI Taxonomy" id="568099"/>
    <lineage>
        <taxon>Bacteria</taxon>
        <taxon>Pseudomonadati</taxon>
        <taxon>Pseudomonadota</taxon>
        <taxon>Alphaproteobacteria</taxon>
        <taxon>Maricaulales</taxon>
        <taxon>Robiginitomaculaceae</taxon>
    </lineage>
</organism>
<evidence type="ECO:0000256" key="8">
    <source>
        <dbReference type="ARBA" id="ARBA00022842"/>
    </source>
</evidence>
<dbReference type="FunCoup" id="A0A420WDF8">
    <property type="interactions" value="236"/>
</dbReference>
<dbReference type="RefSeq" id="WP_121100979.1">
    <property type="nucleotide sequence ID" value="NZ_RBII01000002.1"/>
</dbReference>
<comment type="caution">
    <text evidence="12">The sequence shown here is derived from an EMBL/GenBank/DDBJ whole genome shotgun (WGS) entry which is preliminary data.</text>
</comment>
<evidence type="ECO:0000259" key="11">
    <source>
        <dbReference type="PROSITE" id="PS50975"/>
    </source>
</evidence>
<evidence type="ECO:0000256" key="1">
    <source>
        <dbReference type="ARBA" id="ARBA00001936"/>
    </source>
</evidence>
<dbReference type="EC" id="6.3.2.3" evidence="10"/>
<comment type="cofactor">
    <cofactor evidence="2">
        <name>Mg(2+)</name>
        <dbReference type="ChEBI" id="CHEBI:18420"/>
    </cofactor>
</comment>
<dbReference type="InterPro" id="IPR006284">
    <property type="entry name" value="Glut_synth_pro"/>
</dbReference>
<evidence type="ECO:0000256" key="2">
    <source>
        <dbReference type="ARBA" id="ARBA00001946"/>
    </source>
</evidence>
<keyword evidence="5" id="KW-0479">Metal-binding</keyword>
<keyword evidence="13" id="KW-1185">Reference proteome</keyword>
<protein>
    <recommendedName>
        <fullName evidence="10">Glutathione synthetase</fullName>
        <ecNumber evidence="10">6.3.2.3</ecNumber>
    </recommendedName>
    <alternativeName>
        <fullName evidence="10">GSH synthetase</fullName>
        <shortName evidence="10">GSH-S</shortName>
        <shortName evidence="10">GSHase</shortName>
    </alternativeName>
    <alternativeName>
        <fullName evidence="10">Glutathione synthase</fullName>
    </alternativeName>
</protein>
<accession>A0A420WDF8</accession>
<evidence type="ECO:0000256" key="6">
    <source>
        <dbReference type="ARBA" id="ARBA00022741"/>
    </source>
</evidence>
<dbReference type="PANTHER" id="PTHR21621:SF4">
    <property type="entry name" value="GLUTATHIONE SYNTHETASE"/>
    <property type="match status" value="1"/>
</dbReference>
<dbReference type="SUPFAM" id="SSF52440">
    <property type="entry name" value="PreATP-grasp domain"/>
    <property type="match status" value="1"/>
</dbReference>
<dbReference type="Pfam" id="PF02955">
    <property type="entry name" value="GSH-S_ATP"/>
    <property type="match status" value="1"/>
</dbReference>
<evidence type="ECO:0000256" key="10">
    <source>
        <dbReference type="HAMAP-Rule" id="MF_00162"/>
    </source>
</evidence>
<dbReference type="GO" id="GO:0004363">
    <property type="term" value="F:glutathione synthase activity"/>
    <property type="evidence" value="ECO:0007669"/>
    <property type="project" value="UniProtKB-UniRule"/>
</dbReference>
<dbReference type="InterPro" id="IPR016185">
    <property type="entry name" value="PreATP-grasp_dom_sf"/>
</dbReference>
<proteinExistence type="inferred from homology"/>
<dbReference type="Gene3D" id="3.30.470.20">
    <property type="entry name" value="ATP-grasp fold, B domain"/>
    <property type="match status" value="1"/>
</dbReference>
<dbReference type="EMBL" id="RBII01000002">
    <property type="protein sequence ID" value="RKQ69018.1"/>
    <property type="molecule type" value="Genomic_DNA"/>
</dbReference>
<dbReference type="Gene3D" id="3.30.1490.20">
    <property type="entry name" value="ATP-grasp fold, A domain"/>
    <property type="match status" value="1"/>
</dbReference>
<keyword evidence="9" id="KW-0464">Manganese</keyword>
<sequence length="320" mass="35827">MTKHSPLRIAFQMDPMEAVDINGDTTFALAEVAAQRGMSLFEYGPQHLVYNHGRIQAYARPMTVRREKRNHVSFESRRLIDLVDDIDVVWMRQDPPFDMAYITAAHILERLKGQTLVANDPEWVRSGPEKILPLDYPHLMPETLITRDETAIRAFRDTHKDIIIKPLYGNGGAGVFRMKEGDSNFASLLEMFFSVSREPIIAQAFLKDVSKGDKRIIIIDGTPVGAINRVPQPGETRSNMHVGGEARATDLTETDMIICDAIGPMLKERGQILVGIDVIGDKMTEINTTSPTGVQELKRFTGIDAAALSWDAIERRLNAN</sequence>
<dbReference type="InParanoid" id="A0A420WDF8"/>
<name>A0A420WDF8_9PROT</name>